<evidence type="ECO:0000313" key="1">
    <source>
        <dbReference type="EMBL" id="CCB90198.1"/>
    </source>
</evidence>
<dbReference type="InterPro" id="IPR029058">
    <property type="entry name" value="AB_hydrolase_fold"/>
</dbReference>
<sequence length="644" mass="72172">MVTFGEKEYEAGIGTSLTSFINSRTVMRGAAKQWDPERLQKRIQKLEKIGGEHHFLETRTGDQISSFHFTVDRFHQSLTEMGGQIVSVEVQKNHPFFETTQPVTLTKSGSSDPVPGVRIPYSVELESEFRNPQDFLRFCAAKRYEVVWEDTLQSFTAASWWHWSSRKQNLILIPKIPAKRLDLLETPSSVRVEVSSRLDPYFDFFDKKPMTSRAYVFDKDPTAVRQLLFSSYKQERGLKIENSSWNVAEYQGKLYLVENHNVASHLESNSMRGLAHLPTFQVLTTPVRPITDASRATVVLSMNQTDSYVAYSHEILTFLLMGVDVVVYDNAGKGLSKGLNSHQGMVEAVDVVGRYLIEGKGVDPSRVLFKGQCAGGFATSQAMERFGTHGWIDQAPQTFSNTAVDIAEKKADQMAKERGGWIPSLSRIIPYTKPIIKAAASMLLPSYDVVTSFSKVPAEALKIYTIGVPDERGYGGDQLVPVEERDSIQEALASDPNGHYLTITGGTHVTDWWLDPSVFERITDIFTSHSLSVSVFPEEPRTPEEAVRHSYEVFFQKPYDPSAASADEISVFQIFQAVQDQNLEAIESIMHEKDSTPYMAAGLFDRLSTENHAHLVSLAISLSKKLGNQSFTVKLMLAQRRGAI</sequence>
<dbReference type="Gene3D" id="3.40.50.1820">
    <property type="entry name" value="alpha/beta hydrolase"/>
    <property type="match status" value="1"/>
</dbReference>
<dbReference type="EMBL" id="FR872582">
    <property type="protein sequence ID" value="CCB90198.1"/>
    <property type="molecule type" value="Genomic_DNA"/>
</dbReference>
<protein>
    <submittedName>
        <fullName evidence="1">Uncharacterized protein</fullName>
    </submittedName>
</protein>
<accession>F8L4E7</accession>
<name>F8L4E7_SIMNZ</name>
<dbReference type="Proteomes" id="UP000000496">
    <property type="component" value="Chromosome gsn.131"/>
</dbReference>
<keyword evidence="2" id="KW-1185">Reference proteome</keyword>
<gene>
    <name evidence="1" type="ordered locus">SNE_A23210</name>
</gene>
<dbReference type="KEGG" id="sng:SNE_A23210"/>
<reference key="1">
    <citation type="journal article" date="2011" name="Mol. Biol. Evol.">
        <title>Unity in variety -- the pan-genome of the Chlamydiae.</title>
        <authorList>
            <person name="Collingro A."/>
            <person name="Tischler P."/>
            <person name="Weinmaier T."/>
            <person name="Penz T."/>
            <person name="Heinz E."/>
            <person name="Brunham R.C."/>
            <person name="Read T.D."/>
            <person name="Bavoil P.M."/>
            <person name="Sachse K."/>
            <person name="Kahane S."/>
            <person name="Friedman M.G."/>
            <person name="Rattei T."/>
            <person name="Myers G.S.A."/>
            <person name="Horn M."/>
        </authorList>
    </citation>
    <scope>NUCLEOTIDE SEQUENCE</scope>
    <source>
        <strain>Z</strain>
    </source>
</reference>
<evidence type="ECO:0000313" key="2">
    <source>
        <dbReference type="Proteomes" id="UP000000496"/>
    </source>
</evidence>
<proteinExistence type="predicted"/>
<reference evidence="1 2" key="2">
    <citation type="journal article" date="2011" name="Mol. Biol. Evol.">
        <title>Unity in variety--the pan-genome of the Chlamydiae.</title>
        <authorList>
            <person name="Collingro A."/>
            <person name="Tischler P."/>
            <person name="Weinmaier T."/>
            <person name="Penz T."/>
            <person name="Heinz E."/>
            <person name="Brunham R.C."/>
            <person name="Read T.D."/>
            <person name="Bavoil P.M."/>
            <person name="Sachse K."/>
            <person name="Kahane S."/>
            <person name="Friedman M.G."/>
            <person name="Rattei T."/>
            <person name="Myers G.S."/>
            <person name="Horn M."/>
        </authorList>
    </citation>
    <scope>NUCLEOTIDE SEQUENCE [LARGE SCALE GENOMIC DNA]</scope>
    <source>
        <strain evidence="2">ATCC VR-1471 / Z</strain>
    </source>
</reference>
<dbReference type="STRING" id="331113.SNE_A23210"/>
<dbReference type="AlphaFoldDB" id="F8L4E7"/>
<dbReference type="eggNOG" id="COG2267">
    <property type="taxonomic scope" value="Bacteria"/>
</dbReference>
<dbReference type="HOGENOM" id="CLU_395807_0_0_0"/>
<organism evidence="1 2">
    <name type="scientific">Simkania negevensis (strain ATCC VR-1471 / DSM 27360 / Z)</name>
    <dbReference type="NCBI Taxonomy" id="331113"/>
    <lineage>
        <taxon>Bacteria</taxon>
        <taxon>Pseudomonadati</taxon>
        <taxon>Chlamydiota</taxon>
        <taxon>Chlamydiia</taxon>
        <taxon>Parachlamydiales</taxon>
        <taxon>Simkaniaceae</taxon>
        <taxon>Simkania</taxon>
    </lineage>
</organism>
<dbReference type="SUPFAM" id="SSF53474">
    <property type="entry name" value="alpha/beta-Hydrolases"/>
    <property type="match status" value="1"/>
</dbReference>